<gene>
    <name evidence="1" type="ORF">M378DRAFT_855252</name>
</gene>
<dbReference type="EMBL" id="KN818284">
    <property type="protein sequence ID" value="KIL61435.1"/>
    <property type="molecule type" value="Genomic_DNA"/>
</dbReference>
<dbReference type="HOGENOM" id="CLU_1019313_0_0_1"/>
<evidence type="ECO:0000313" key="2">
    <source>
        <dbReference type="Proteomes" id="UP000054549"/>
    </source>
</evidence>
<keyword evidence="2" id="KW-1185">Reference proteome</keyword>
<organism evidence="1 2">
    <name type="scientific">Amanita muscaria (strain Koide BX008)</name>
    <dbReference type="NCBI Taxonomy" id="946122"/>
    <lineage>
        <taxon>Eukaryota</taxon>
        <taxon>Fungi</taxon>
        <taxon>Dikarya</taxon>
        <taxon>Basidiomycota</taxon>
        <taxon>Agaricomycotina</taxon>
        <taxon>Agaricomycetes</taxon>
        <taxon>Agaricomycetidae</taxon>
        <taxon>Agaricales</taxon>
        <taxon>Pluteineae</taxon>
        <taxon>Amanitaceae</taxon>
        <taxon>Amanita</taxon>
    </lineage>
</organism>
<sequence>MNAITISQSRPAHRPLHKLTGTITPSVLKWCRNVISRWTQRAQHGERDKGGDIGMGNKNLSKFLSNESDDVAEDEWDEWEENAMLDIAEVVAEVVEELDVYKGVWKEWDDADIVIDSAKFDDASFYSDDSASWDSSDDEDEAPKVDVEEVVGLFWCCDDSTSSEDEAVKVSDKSECSEPEYWDSFADDTFSGEVFIPSVVEEINIFEGLFDDFNDSNVPVDSPEIVEGSFYSYHSSSWDSSWDSEDGAAAGDGKSYDLDWPVVEQIYDMYLEL</sequence>
<reference evidence="1 2" key="1">
    <citation type="submission" date="2014-04" db="EMBL/GenBank/DDBJ databases">
        <title>Evolutionary Origins and Diversification of the Mycorrhizal Mutualists.</title>
        <authorList>
            <consortium name="DOE Joint Genome Institute"/>
            <consortium name="Mycorrhizal Genomics Consortium"/>
            <person name="Kohler A."/>
            <person name="Kuo A."/>
            <person name="Nagy L.G."/>
            <person name="Floudas D."/>
            <person name="Copeland A."/>
            <person name="Barry K.W."/>
            <person name="Cichocki N."/>
            <person name="Veneault-Fourrey C."/>
            <person name="LaButti K."/>
            <person name="Lindquist E.A."/>
            <person name="Lipzen A."/>
            <person name="Lundell T."/>
            <person name="Morin E."/>
            <person name="Murat C."/>
            <person name="Riley R."/>
            <person name="Ohm R."/>
            <person name="Sun H."/>
            <person name="Tunlid A."/>
            <person name="Henrissat B."/>
            <person name="Grigoriev I.V."/>
            <person name="Hibbett D.S."/>
            <person name="Martin F."/>
        </authorList>
    </citation>
    <scope>NUCLEOTIDE SEQUENCE [LARGE SCALE GENOMIC DNA]</scope>
    <source>
        <strain evidence="1 2">Koide BX008</strain>
    </source>
</reference>
<dbReference type="InParanoid" id="A0A0C2SEG4"/>
<dbReference type="AlphaFoldDB" id="A0A0C2SEG4"/>
<name>A0A0C2SEG4_AMAMK</name>
<proteinExistence type="predicted"/>
<accession>A0A0C2SEG4</accession>
<evidence type="ECO:0000313" key="1">
    <source>
        <dbReference type="EMBL" id="KIL61435.1"/>
    </source>
</evidence>
<protein>
    <submittedName>
        <fullName evidence="1">Uncharacterized protein</fullName>
    </submittedName>
</protein>
<dbReference type="Proteomes" id="UP000054549">
    <property type="component" value="Unassembled WGS sequence"/>
</dbReference>